<protein>
    <submittedName>
        <fullName evidence="1">Uncharacterized protein</fullName>
    </submittedName>
</protein>
<name>A0ACB9RP81_9MYRT</name>
<gene>
    <name evidence="1" type="ORF">MLD38_006847</name>
</gene>
<evidence type="ECO:0000313" key="2">
    <source>
        <dbReference type="Proteomes" id="UP001057402"/>
    </source>
</evidence>
<comment type="caution">
    <text evidence="1">The sequence shown here is derived from an EMBL/GenBank/DDBJ whole genome shotgun (WGS) entry which is preliminary data.</text>
</comment>
<accession>A0ACB9RP81</accession>
<organism evidence="1 2">
    <name type="scientific">Melastoma candidum</name>
    <dbReference type="NCBI Taxonomy" id="119954"/>
    <lineage>
        <taxon>Eukaryota</taxon>
        <taxon>Viridiplantae</taxon>
        <taxon>Streptophyta</taxon>
        <taxon>Embryophyta</taxon>
        <taxon>Tracheophyta</taxon>
        <taxon>Spermatophyta</taxon>
        <taxon>Magnoliopsida</taxon>
        <taxon>eudicotyledons</taxon>
        <taxon>Gunneridae</taxon>
        <taxon>Pentapetalae</taxon>
        <taxon>rosids</taxon>
        <taxon>malvids</taxon>
        <taxon>Myrtales</taxon>
        <taxon>Melastomataceae</taxon>
        <taxon>Melastomatoideae</taxon>
        <taxon>Melastomateae</taxon>
        <taxon>Melastoma</taxon>
    </lineage>
</organism>
<dbReference type="Proteomes" id="UP001057402">
    <property type="component" value="Chromosome 3"/>
</dbReference>
<evidence type="ECO:0000313" key="1">
    <source>
        <dbReference type="EMBL" id="KAI4380684.1"/>
    </source>
</evidence>
<dbReference type="EMBL" id="CM042882">
    <property type="protein sequence ID" value="KAI4380684.1"/>
    <property type="molecule type" value="Genomic_DNA"/>
</dbReference>
<sequence>MASLPSELSLECKPPQSHSMLMKAVGEQPDHAQKLVEFLSCLEEERLKVDAFKRELPLCMQLLSNAVEASRQQLQAYRANQHHEAKPVLEEFIPLKAASSYETTDTAMPTTMPASNLSDKSNWMTSAQLWSQTGEVNKQKPTKDTDTGFIVNKPIKNVGAFLPFTKEHNSSRSTPSPGGAAATILPELALASSDNVTEDKKYDSGDEGNGGGNINRISSAKVERIPSELLSGGIANHNLNSNSNNHGSSNIDTGGNNQTHRKARRCWSPDLHRRFVSALQMLGGSQVATPKQIRELMKVDGLTNDEVKSHLQKYRLHTRRPSPTPQTGPTVPPQVVVLGGIWVSQEYATAAAAAAAHGTAPGIYGAHPSAHVAPPHYCTPPAVSQEFYAQPPPPPPPTATHHEVIHHHRHQQQLHGLSQAQSSPESGMRGRAGDRSESIEDGKSESSSWKGGDSGGEDNNGCGGSEGKARDDNELECNGSEIALKF</sequence>
<keyword evidence="2" id="KW-1185">Reference proteome</keyword>
<reference evidence="2" key="1">
    <citation type="journal article" date="2023" name="Front. Plant Sci.">
        <title>Chromosomal-level genome assembly of Melastoma candidum provides insights into trichome evolution.</title>
        <authorList>
            <person name="Zhong Y."/>
            <person name="Wu W."/>
            <person name="Sun C."/>
            <person name="Zou P."/>
            <person name="Liu Y."/>
            <person name="Dai S."/>
            <person name="Zhou R."/>
        </authorList>
    </citation>
    <scope>NUCLEOTIDE SEQUENCE [LARGE SCALE GENOMIC DNA]</scope>
</reference>
<proteinExistence type="predicted"/>